<reference evidence="1 2" key="1">
    <citation type="submission" date="2015-12" db="EMBL/GenBank/DDBJ databases">
        <title>Draft genome of the nematode, Onchocerca flexuosa.</title>
        <authorList>
            <person name="Mitreva M."/>
        </authorList>
    </citation>
    <scope>NUCLEOTIDE SEQUENCE [LARGE SCALE GENOMIC DNA]</scope>
    <source>
        <strain evidence="1">Red Deer</strain>
    </source>
</reference>
<sequence length="101" mass="11402">MYVPCNALDVIMSDHGKNWLQPLHSSKYIWNESPLNMIEIGTIPSNEKTEYFVEYDSVKKENTVENNSISPAKYVTSQNAGNHKTLNFSKQSMNITKSGSS</sequence>
<dbReference type="EMBL" id="KZ270183">
    <property type="protein sequence ID" value="OZC06194.1"/>
    <property type="molecule type" value="Genomic_DNA"/>
</dbReference>
<keyword evidence="2" id="KW-1185">Reference proteome</keyword>
<evidence type="ECO:0000313" key="1">
    <source>
        <dbReference type="EMBL" id="OZC06194.1"/>
    </source>
</evidence>
<name>A0A238BMD6_9BILA</name>
<gene>
    <name evidence="1" type="ORF">X798_06821</name>
</gene>
<accession>A0A238BMD6</accession>
<dbReference type="Proteomes" id="UP000242913">
    <property type="component" value="Unassembled WGS sequence"/>
</dbReference>
<dbReference type="OrthoDB" id="10072116at2759"/>
<dbReference type="AlphaFoldDB" id="A0A238BMD6"/>
<organism evidence="1 2">
    <name type="scientific">Onchocerca flexuosa</name>
    <dbReference type="NCBI Taxonomy" id="387005"/>
    <lineage>
        <taxon>Eukaryota</taxon>
        <taxon>Metazoa</taxon>
        <taxon>Ecdysozoa</taxon>
        <taxon>Nematoda</taxon>
        <taxon>Chromadorea</taxon>
        <taxon>Rhabditida</taxon>
        <taxon>Spirurina</taxon>
        <taxon>Spiruromorpha</taxon>
        <taxon>Filarioidea</taxon>
        <taxon>Onchocercidae</taxon>
        <taxon>Onchocerca</taxon>
    </lineage>
</organism>
<evidence type="ECO:0000313" key="2">
    <source>
        <dbReference type="Proteomes" id="UP000242913"/>
    </source>
</evidence>
<proteinExistence type="predicted"/>
<protein>
    <submittedName>
        <fullName evidence="1">Uncharacterized protein</fullName>
    </submittedName>
</protein>